<evidence type="ECO:0000313" key="5">
    <source>
        <dbReference type="EMBL" id="QDY68929.1"/>
    </source>
</evidence>
<dbReference type="Pfam" id="PF13547">
    <property type="entry name" value="GTA_TIM"/>
    <property type="match status" value="1"/>
</dbReference>
<evidence type="ECO:0000313" key="6">
    <source>
        <dbReference type="Proteomes" id="UP000318483"/>
    </source>
</evidence>
<dbReference type="InterPro" id="IPR025195">
    <property type="entry name" value="GTA_TIM_dom"/>
</dbReference>
<dbReference type="Gene3D" id="3.20.20.80">
    <property type="entry name" value="Glycosidases"/>
    <property type="match status" value="1"/>
</dbReference>
<dbReference type="EMBL" id="CP042261">
    <property type="protein sequence ID" value="QDY68929.1"/>
    <property type="molecule type" value="Genomic_DNA"/>
</dbReference>
<gene>
    <name evidence="5" type="ORF">FPZ52_04300</name>
</gene>
<dbReference type="InterPro" id="IPR032876">
    <property type="entry name" value="J_dom"/>
</dbReference>
<feature type="domain" description="Tip attachment protein J" evidence="3">
    <location>
        <begin position="800"/>
        <end position="954"/>
    </location>
</feature>
<protein>
    <submittedName>
        <fullName evidence="5">Host specificity protein</fullName>
    </submittedName>
</protein>
<organism evidence="5 6">
    <name type="scientific">Qingshengfaniella alkalisoli</name>
    <dbReference type="NCBI Taxonomy" id="2599296"/>
    <lineage>
        <taxon>Bacteria</taxon>
        <taxon>Pseudomonadati</taxon>
        <taxon>Pseudomonadota</taxon>
        <taxon>Alphaproteobacteria</taxon>
        <taxon>Rhodobacterales</taxon>
        <taxon>Paracoccaceae</taxon>
        <taxon>Qingshengfaniella</taxon>
    </lineage>
</organism>
<evidence type="ECO:0000256" key="1">
    <source>
        <dbReference type="SAM" id="MobiDB-lite"/>
    </source>
</evidence>
<sequence>MATLVLSAAGSALGGTIGGSLLGASAAVLGRAVGASLGHAIDQRLLGVGSDAVETGKVDRFRLMGASEGASVAKLYGRNRLAGQVIWASNFLEHNSTETAGGGKAGGATVRSYSYSISLAIALCEGEISGIGRVWADGQEIDRDSLNMRVYPGTEDQLPDDVVAAIEGSEYAPSYRGTAYVVLEDLNLASFGNRVPQFTFEVSSLSPAVEGSPPSLVDSIKGVALIPGTGEYALGTTPVRYKDGPGSARIANEHSSLGKTDLPASLDALEAQLPNCRSVSLVVSWFGDDLRCGQCSLAPKVEQNEIDGEGSPWTVAGLDRARAGRVPVQDGRPVYGGTPSDQSVVEAIREIRQREQSVMFYPFILLTQQSDNGLPDPWGNGDQPAMPWRGRITASVAPNREGTPDKTSGVLNEVRSFFGLADVTDFAVSEGAVTYSGPLEWGYRRMILHYAALCAAAGGVEAFCIGSEMRSLTQLRGEGNTFPVVEELVRLAEDVRQILGAETKIGYAADWSEYFGYTPVDGRGDHFFHLDPLWASDDIDFVGIDNYMPLSDWRDGADHSDIAWGSIYSLDYLKSNIAGGEGFDWYYASSQAFDEQIRTPITDGAYGEPWIYRYKDIRSWWSNAHHNRIQGVRETESTAWQPGLKPIWFTEIGCAAIDKGTNEPNKFVDPKSSESSLPRGSNGARDDLIQMQYLRAIEEYWSDAENNPEATHYAGRMVDISKSHVWAWDARPYPWFPGLTHVWSDGENYVRGHWLNGRAPAQPLSTVVADLCRHGGLRPDQYDVSQLFGLVRGYSIPAGMSVRAMLQPLMTTYGFDAYERNGKLLFKNRSVLSEATDASELLVDHPDLGQDISVTRVSDGGQVSEVQFTAIEADGSYAPFVTSSAVPQEQGWSVSRSEANLVLTSADARRTTDRWIEECSAARETIRFAVPPSQLAIGPGDIVRAADSLWRVDSSELTESNLLEAVRVTGRLYHPMAVEEETGTLLKFPVAQRPDVVIMDLPALAAEANPVAPYLAVAARPGAGDVAFFSGKDEHSFELETVVHTSAAIGRTLTPLQKAKASLFDRGEDLIIEIAGRELSSATLERVFAGENMLAISDGVGGDWELLQFCEVELIAQNRYALRKRLRGQLGTESCIADCWPAGSVVVVIDRALFQPLADSQALGSTRHFRIGPSTKPITDWRYVQLEHDFVGRGLKPYSPVHLSSQNLVSGDHRISWVRRSRLHGDLWHLSAIPLDEARERYLLRVLHTNEVRREIETDSPYWLYKQSERQADGVANMYTIEVAQISELYGVGDFGRIEINE</sequence>
<evidence type="ECO:0000259" key="4">
    <source>
        <dbReference type="Pfam" id="PF23666"/>
    </source>
</evidence>
<name>A0A5B8I685_9RHOB</name>
<evidence type="ECO:0000259" key="2">
    <source>
        <dbReference type="Pfam" id="PF13547"/>
    </source>
</evidence>
<keyword evidence="6" id="KW-1185">Reference proteome</keyword>
<feature type="region of interest" description="Disordered" evidence="1">
    <location>
        <begin position="661"/>
        <end position="684"/>
    </location>
</feature>
<dbReference type="Pfam" id="PF23666">
    <property type="entry name" value="Rcc01698_C"/>
    <property type="match status" value="1"/>
</dbReference>
<dbReference type="Pfam" id="PF13550">
    <property type="entry name" value="Phage-tail_3"/>
    <property type="match status" value="1"/>
</dbReference>
<evidence type="ECO:0000259" key="3">
    <source>
        <dbReference type="Pfam" id="PF13550"/>
    </source>
</evidence>
<reference evidence="5 6" key="1">
    <citation type="submission" date="2019-07" db="EMBL/GenBank/DDBJ databases">
        <title>Litoreibacter alkalisoli sp. nov., isolated from saline-alkaline soil.</title>
        <authorList>
            <person name="Wang S."/>
            <person name="Xu L."/>
            <person name="Xing Y.-T."/>
            <person name="Sun J.-Q."/>
        </authorList>
    </citation>
    <scope>NUCLEOTIDE SEQUENCE [LARGE SCALE GENOMIC DNA]</scope>
    <source>
        <strain evidence="5 6">LN3S51</strain>
    </source>
</reference>
<dbReference type="OrthoDB" id="8445115at2"/>
<dbReference type="KEGG" id="lit:FPZ52_04300"/>
<feature type="domain" description="GTA TIM-barrel-like" evidence="2">
    <location>
        <begin position="441"/>
        <end position="737"/>
    </location>
</feature>
<feature type="domain" description="Rcc01698-like C-terminal" evidence="4">
    <location>
        <begin position="1047"/>
        <end position="1147"/>
    </location>
</feature>
<dbReference type="CDD" id="cd19607">
    <property type="entry name" value="GTA_TIM-barrel-like"/>
    <property type="match status" value="1"/>
</dbReference>
<proteinExistence type="predicted"/>
<accession>A0A5B8I685</accession>
<dbReference type="RefSeq" id="WP_146364046.1">
    <property type="nucleotide sequence ID" value="NZ_CP042261.1"/>
</dbReference>
<dbReference type="InterPro" id="IPR056490">
    <property type="entry name" value="Rcc01698_C"/>
</dbReference>
<dbReference type="Proteomes" id="UP000318483">
    <property type="component" value="Chromosome"/>
</dbReference>